<evidence type="ECO:0000313" key="2">
    <source>
        <dbReference type="EMBL" id="MBF0876936.1"/>
    </source>
</evidence>
<reference evidence="2" key="2">
    <citation type="submission" date="2020-11" db="EMBL/GenBank/DDBJ databases">
        <title>Description of novel Gluconobacter species.</title>
        <authorList>
            <person name="Cleenwerck I."/>
            <person name="Cnockaert M."/>
            <person name="Borremans W."/>
            <person name="Wieme A.D."/>
            <person name="De Vuyst L."/>
            <person name="Vandamme P."/>
        </authorList>
    </citation>
    <scope>NUCLEOTIDE SEQUENCE</scope>
    <source>
        <strain evidence="2">LMG 27748</strain>
    </source>
</reference>
<organism evidence="2 3">
    <name type="scientific">Gluconobacter cerevisiae</name>
    <dbReference type="NCBI Taxonomy" id="1379734"/>
    <lineage>
        <taxon>Bacteria</taxon>
        <taxon>Pseudomonadati</taxon>
        <taxon>Pseudomonadota</taxon>
        <taxon>Alphaproteobacteria</taxon>
        <taxon>Acetobacterales</taxon>
        <taxon>Acetobacteraceae</taxon>
        <taxon>Gluconobacter</taxon>
    </lineage>
</organism>
<accession>A0ABR9YE66</accession>
<dbReference type="RefSeq" id="WP_194255320.1">
    <property type="nucleotide sequence ID" value="NZ_JABCQO010000006.1"/>
</dbReference>
<feature type="region of interest" description="Disordered" evidence="1">
    <location>
        <begin position="36"/>
        <end position="96"/>
    </location>
</feature>
<dbReference type="Proteomes" id="UP000630952">
    <property type="component" value="Unassembled WGS sequence"/>
</dbReference>
<evidence type="ECO:0000313" key="3">
    <source>
        <dbReference type="Proteomes" id="UP000630952"/>
    </source>
</evidence>
<comment type="caution">
    <text evidence="2">The sequence shown here is derived from an EMBL/GenBank/DDBJ whole genome shotgun (WGS) entry which is preliminary data.</text>
</comment>
<evidence type="ECO:0008006" key="4">
    <source>
        <dbReference type="Google" id="ProtNLM"/>
    </source>
</evidence>
<sequence length="96" mass="9868">MTQRFFIVMSLAAGLGGCSHPSSQATDARSALLKPFPMTGSDNQESPIQSDHRIHGAVSVGTGIGGRRNYDPGSLSQPEGLTGAGSGGRGLVPESW</sequence>
<feature type="compositionally biased region" description="Polar residues" evidence="1">
    <location>
        <begin position="40"/>
        <end position="49"/>
    </location>
</feature>
<gene>
    <name evidence="2" type="ORF">HKD21_08750</name>
</gene>
<dbReference type="PROSITE" id="PS51257">
    <property type="entry name" value="PROKAR_LIPOPROTEIN"/>
    <property type="match status" value="1"/>
</dbReference>
<protein>
    <recommendedName>
        <fullName evidence="4">Lipoprotein</fullName>
    </recommendedName>
</protein>
<dbReference type="EMBL" id="JABCQO010000006">
    <property type="protein sequence ID" value="MBF0876936.1"/>
    <property type="molecule type" value="Genomic_DNA"/>
</dbReference>
<reference evidence="2" key="1">
    <citation type="submission" date="2020-04" db="EMBL/GenBank/DDBJ databases">
        <authorList>
            <person name="Sombolestani A."/>
        </authorList>
    </citation>
    <scope>NUCLEOTIDE SEQUENCE</scope>
    <source>
        <strain evidence="2">LMG 27748</strain>
    </source>
</reference>
<proteinExistence type="predicted"/>
<name>A0ABR9YE66_9PROT</name>
<evidence type="ECO:0000256" key="1">
    <source>
        <dbReference type="SAM" id="MobiDB-lite"/>
    </source>
</evidence>
<keyword evidence="3" id="KW-1185">Reference proteome</keyword>